<dbReference type="Proteomes" id="UP000249135">
    <property type="component" value="Unassembled WGS sequence"/>
</dbReference>
<accession>A0A2W5QGH1</accession>
<dbReference type="EMBL" id="QFPP01000060">
    <property type="protein sequence ID" value="PZQ76174.1"/>
    <property type="molecule type" value="Genomic_DNA"/>
</dbReference>
<name>A0A2W5QGH1_VARPD</name>
<evidence type="ECO:0000313" key="3">
    <source>
        <dbReference type="Proteomes" id="UP000249135"/>
    </source>
</evidence>
<protein>
    <submittedName>
        <fullName evidence="2">Uncharacterized protein</fullName>
    </submittedName>
</protein>
<evidence type="ECO:0000313" key="2">
    <source>
        <dbReference type="EMBL" id="PZQ76174.1"/>
    </source>
</evidence>
<gene>
    <name evidence="2" type="ORF">DI563_07695</name>
</gene>
<comment type="caution">
    <text evidence="2">The sequence shown here is derived from an EMBL/GenBank/DDBJ whole genome shotgun (WGS) entry which is preliminary data.</text>
</comment>
<proteinExistence type="predicted"/>
<keyword evidence="1" id="KW-1133">Transmembrane helix</keyword>
<feature type="transmembrane region" description="Helical" evidence="1">
    <location>
        <begin position="102"/>
        <end position="126"/>
    </location>
</feature>
<dbReference type="AlphaFoldDB" id="A0A2W5QGH1"/>
<organism evidence="2 3">
    <name type="scientific">Variovorax paradoxus</name>
    <dbReference type="NCBI Taxonomy" id="34073"/>
    <lineage>
        <taxon>Bacteria</taxon>
        <taxon>Pseudomonadati</taxon>
        <taxon>Pseudomonadota</taxon>
        <taxon>Betaproteobacteria</taxon>
        <taxon>Burkholderiales</taxon>
        <taxon>Comamonadaceae</taxon>
        <taxon>Variovorax</taxon>
    </lineage>
</organism>
<keyword evidence="1" id="KW-0812">Transmembrane</keyword>
<keyword evidence="1" id="KW-0472">Membrane</keyword>
<reference evidence="2 3" key="1">
    <citation type="submission" date="2017-08" db="EMBL/GenBank/DDBJ databases">
        <title>Infants hospitalized years apart are colonized by the same room-sourced microbial strains.</title>
        <authorList>
            <person name="Brooks B."/>
            <person name="Olm M.R."/>
            <person name="Firek B.A."/>
            <person name="Baker R."/>
            <person name="Thomas B.C."/>
            <person name="Morowitz M.J."/>
            <person name="Banfield J.F."/>
        </authorList>
    </citation>
    <scope>NUCLEOTIDE SEQUENCE [LARGE SCALE GENOMIC DNA]</scope>
    <source>
        <strain evidence="2">S2_005_003_R2_41</strain>
    </source>
</reference>
<sequence length="129" mass="13473">MTGVSRTAVEALHTELLVEVQELARTVYGFSESIPKAVGDLKAAAEGVAGAGQQATRDFEAMAEGLLKVLKAKIAEDRADSLQASITAAEVTKKALSNFTKYFWLLIGVAGGSLVLNLVLVGVLLLKAG</sequence>
<evidence type="ECO:0000256" key="1">
    <source>
        <dbReference type="SAM" id="Phobius"/>
    </source>
</evidence>